<dbReference type="GO" id="GO:0005737">
    <property type="term" value="C:cytoplasm"/>
    <property type="evidence" value="ECO:0007669"/>
    <property type="project" value="UniProtKB-ARBA"/>
</dbReference>
<dbReference type="GO" id="GO:0004140">
    <property type="term" value="F:dephospho-CoA kinase activity"/>
    <property type="evidence" value="ECO:0000250"/>
    <property type="project" value="FlyBase"/>
</dbReference>
<dbReference type="CDD" id="cd02022">
    <property type="entry name" value="DPCK"/>
    <property type="match status" value="1"/>
</dbReference>
<dbReference type="EMBL" id="AY094946">
    <property type="protein sequence ID" value="AAM11299.1"/>
    <property type="molecule type" value="mRNA"/>
</dbReference>
<dbReference type="SUPFAM" id="SSF52540">
    <property type="entry name" value="P-loop containing nucleoside triphosphate hydrolases"/>
    <property type="match status" value="1"/>
</dbReference>
<dbReference type="GO" id="GO:0005524">
    <property type="term" value="F:ATP binding"/>
    <property type="evidence" value="ECO:0007669"/>
    <property type="project" value="UniProtKB-KW"/>
</dbReference>
<dbReference type="PANTHER" id="PTHR10695">
    <property type="entry name" value="DEPHOSPHO-COA KINASE-RELATED"/>
    <property type="match status" value="1"/>
</dbReference>
<evidence type="ECO:0000313" key="7">
    <source>
        <dbReference type="FlyBase" id="FBgn0037469"/>
    </source>
</evidence>
<dbReference type="InterPro" id="IPR001977">
    <property type="entry name" value="Depp_CoAkinase"/>
</dbReference>
<dbReference type="InterPro" id="IPR027417">
    <property type="entry name" value="P-loop_NTPase"/>
</dbReference>
<accession>Q8SWY7</accession>
<reference evidence="6" key="1">
    <citation type="submission" date="2002-04" db="EMBL/GenBank/DDBJ databases">
        <authorList>
            <person name="Stapleton M."/>
            <person name="Brokstein P."/>
            <person name="Hong L."/>
            <person name="Agbayani A."/>
            <person name="Carlson J."/>
            <person name="Champe M."/>
            <person name="Chavez C."/>
            <person name="Dorsett V."/>
            <person name="Dresnek D."/>
            <person name="Farfan D."/>
            <person name="Frise E."/>
            <person name="George R."/>
            <person name="Gonzalez M."/>
            <person name="Guarin H."/>
            <person name="Kronmiller B."/>
            <person name="Li P."/>
            <person name="Liao G."/>
            <person name="Miranda A."/>
            <person name="Mungall C.J."/>
            <person name="Nunoo J."/>
            <person name="Pacleb J."/>
            <person name="Paragas V."/>
            <person name="Park S."/>
            <person name="Patel S."/>
            <person name="Phouanenavong S."/>
            <person name="Wan K."/>
            <person name="Yu C."/>
            <person name="Lewis S.E."/>
            <person name="Rubin G.M."/>
            <person name="Celniker S."/>
        </authorList>
    </citation>
    <scope>NUCLEOTIDE SEQUENCE</scope>
    <source>
        <strain evidence="6">Berkeley</strain>
    </source>
</reference>
<evidence type="ECO:0000256" key="5">
    <source>
        <dbReference type="SAM" id="Phobius"/>
    </source>
</evidence>
<dbReference type="PROSITE" id="PS51219">
    <property type="entry name" value="DPCK"/>
    <property type="match status" value="1"/>
</dbReference>
<dbReference type="AlphaFoldDB" id="Q8SWY7"/>
<gene>
    <name evidence="7" type="primary">Dpck</name>
    <name evidence="6 7" type="ORF">CG1939</name>
</gene>
<dbReference type="HAMAP" id="MF_00376">
    <property type="entry name" value="Dephospho_CoA_kinase"/>
    <property type="match status" value="1"/>
</dbReference>
<dbReference type="OrthoDB" id="247245at2759"/>
<evidence type="ECO:0000313" key="6">
    <source>
        <dbReference type="EMBL" id="AAM11299.1"/>
    </source>
</evidence>
<dbReference type="FlyBase" id="FBgn0037469">
    <property type="gene designation" value="Dpck"/>
</dbReference>
<organism evidence="6">
    <name type="scientific">Drosophila melanogaster</name>
    <name type="common">Fruit fly</name>
    <dbReference type="NCBI Taxonomy" id="7227"/>
    <lineage>
        <taxon>Eukaryota</taxon>
        <taxon>Metazoa</taxon>
        <taxon>Ecdysozoa</taxon>
        <taxon>Arthropoda</taxon>
        <taxon>Hexapoda</taxon>
        <taxon>Insecta</taxon>
        <taxon>Pterygota</taxon>
        <taxon>Neoptera</taxon>
        <taxon>Endopterygota</taxon>
        <taxon>Diptera</taxon>
        <taxon>Brachycera</taxon>
        <taxon>Muscomorpha</taxon>
        <taxon>Ephydroidea</taxon>
        <taxon>Drosophilidae</taxon>
        <taxon>Drosophila</taxon>
        <taxon>Sophophora</taxon>
    </lineage>
</organism>
<proteinExistence type="evidence at transcript level"/>
<dbReference type="VEuPathDB" id="VectorBase:FBgn0037469"/>
<name>Q8SWY7_DROME</name>
<comment type="similarity">
    <text evidence="1">Belongs to the CoaE family.</text>
</comment>
<dbReference type="HOGENOM" id="CLU_057180_0_0_1"/>
<evidence type="ECO:0000256" key="3">
    <source>
        <dbReference type="ARBA" id="ARBA00022840"/>
    </source>
</evidence>
<dbReference type="GO" id="GO:0015937">
    <property type="term" value="P:coenzyme A biosynthetic process"/>
    <property type="evidence" value="ECO:0000250"/>
    <property type="project" value="FlyBase"/>
</dbReference>
<keyword evidence="5" id="KW-0472">Membrane</keyword>
<dbReference type="ExpressionAtlas" id="Q8SWY7">
    <property type="expression patterns" value="baseline and differential"/>
</dbReference>
<sequence>MFIVAVTGGIATGKSTISKVFERQGIPVIDADKIAREIVEPGQPCWRQIREVFGDEVLLPSKEINRAVLGKMIFEDKELRRKLNKITHPTIHRKIFWQVCKLLVTGHAWIVLDLPLLFETGVLMDFIHKIVCVTCDSDKQLERLIARNELSESEARHRVDSQMPLDKKCEKSHFVIDNNGSVEEAESSAMSIYNLMRDSKQHWLNRISFLGLFLIVGFTIYMLLKVFNRLPESWQM</sequence>
<keyword evidence="5" id="KW-0812">Transmembrane</keyword>
<dbReference type="NCBIfam" id="TIGR00152">
    <property type="entry name" value="dephospho-CoA kinase"/>
    <property type="match status" value="1"/>
</dbReference>
<keyword evidence="5" id="KW-1133">Transmembrane helix</keyword>
<feature type="transmembrane region" description="Helical" evidence="5">
    <location>
        <begin position="203"/>
        <end position="224"/>
    </location>
</feature>
<dbReference type="Gene3D" id="3.40.50.300">
    <property type="entry name" value="P-loop containing nucleotide triphosphate hydrolases"/>
    <property type="match status" value="1"/>
</dbReference>
<dbReference type="PANTHER" id="PTHR10695:SF46">
    <property type="entry name" value="BIFUNCTIONAL COENZYME A SYNTHASE-RELATED"/>
    <property type="match status" value="1"/>
</dbReference>
<evidence type="ECO:0000256" key="4">
    <source>
        <dbReference type="ARBA" id="ARBA00044157"/>
    </source>
</evidence>
<keyword evidence="3" id="KW-0067">ATP-binding</keyword>
<dbReference type="FunFam" id="3.40.50.300:FF:000485">
    <property type="entry name" value="Dephospho-CoA kinase CAB5"/>
    <property type="match status" value="1"/>
</dbReference>
<evidence type="ECO:0000256" key="1">
    <source>
        <dbReference type="ARBA" id="ARBA00009018"/>
    </source>
</evidence>
<evidence type="ECO:0000256" key="2">
    <source>
        <dbReference type="ARBA" id="ARBA00022741"/>
    </source>
</evidence>
<protein>
    <recommendedName>
        <fullName evidence="4">Dephospho-CoA kinase domain-containing protein</fullName>
    </recommendedName>
</protein>
<dbReference type="Pfam" id="PF01121">
    <property type="entry name" value="CoaE"/>
    <property type="match status" value="1"/>
</dbReference>
<dbReference type="GO" id="GO:0012505">
    <property type="term" value="C:endomembrane system"/>
    <property type="evidence" value="ECO:0007005"/>
    <property type="project" value="FlyBase"/>
</dbReference>
<keyword evidence="2" id="KW-0547">Nucleotide-binding</keyword>
<dbReference type="AGR" id="FB:FBgn0037469"/>